<gene>
    <name evidence="4" type="ORF">Ciccas_001551</name>
</gene>
<comment type="caution">
    <text evidence="4">The sequence shown here is derived from an EMBL/GenBank/DDBJ whole genome shotgun (WGS) entry which is preliminary data.</text>
</comment>
<evidence type="ECO:0000313" key="5">
    <source>
        <dbReference type="Proteomes" id="UP001626550"/>
    </source>
</evidence>
<name>A0ABD2QJM8_9PLAT</name>
<dbReference type="EMBL" id="JBJKFK010000104">
    <property type="protein sequence ID" value="KAL3319758.1"/>
    <property type="molecule type" value="Genomic_DNA"/>
</dbReference>
<dbReference type="Proteomes" id="UP001626550">
    <property type="component" value="Unassembled WGS sequence"/>
</dbReference>
<dbReference type="InterPro" id="IPR036249">
    <property type="entry name" value="Thioredoxin-like_sf"/>
</dbReference>
<evidence type="ECO:0000256" key="1">
    <source>
        <dbReference type="ARBA" id="ARBA00008987"/>
    </source>
</evidence>
<reference evidence="4 5" key="1">
    <citation type="submission" date="2024-11" db="EMBL/GenBank/DDBJ databases">
        <title>Adaptive evolution of stress response genes in parasites aligns with host niche diversity.</title>
        <authorList>
            <person name="Hahn C."/>
            <person name="Resl P."/>
        </authorList>
    </citation>
    <scope>NUCLEOTIDE SEQUENCE [LARGE SCALE GENOMIC DNA]</scope>
    <source>
        <strain evidence="4">EGGRZ-B1_66</strain>
        <tissue evidence="4">Body</tissue>
    </source>
</reference>
<comment type="similarity">
    <text evidence="1">Belongs to the thioredoxin family.</text>
</comment>
<evidence type="ECO:0000313" key="4">
    <source>
        <dbReference type="EMBL" id="KAL3319758.1"/>
    </source>
</evidence>
<dbReference type="SUPFAM" id="SSF52833">
    <property type="entry name" value="Thioredoxin-like"/>
    <property type="match status" value="1"/>
</dbReference>
<accession>A0ABD2QJM8</accession>
<sequence>MAGRPVVAFFVGNFNPTTGKSWCPDCREADPVVKKVLAQTCPDLLMLSIEVGDKRAWRDDWNPFRTDPLFKLTNIPTLIRFALQ</sequence>
<feature type="domain" description="Thioredoxin" evidence="3">
    <location>
        <begin position="4"/>
        <end position="82"/>
    </location>
</feature>
<evidence type="ECO:0000259" key="3">
    <source>
        <dbReference type="Pfam" id="PF06110"/>
    </source>
</evidence>
<proteinExistence type="inferred from homology"/>
<keyword evidence="5" id="KW-1185">Reference proteome</keyword>
<dbReference type="InterPro" id="IPR045108">
    <property type="entry name" value="TXNDC17-like"/>
</dbReference>
<protein>
    <recommendedName>
        <fullName evidence="2">Thioredoxin domain-containing protein 17</fullName>
    </recommendedName>
</protein>
<evidence type="ECO:0000256" key="2">
    <source>
        <dbReference type="ARBA" id="ARBA00016949"/>
    </source>
</evidence>
<dbReference type="Pfam" id="PF06110">
    <property type="entry name" value="TXD17-like_Trx"/>
    <property type="match status" value="1"/>
</dbReference>
<dbReference type="AlphaFoldDB" id="A0ABD2QJM8"/>
<dbReference type="PANTHER" id="PTHR12452:SF0">
    <property type="entry name" value="THIOREDOXIN DOMAIN-CONTAINING PROTEIN 17"/>
    <property type="match status" value="1"/>
</dbReference>
<organism evidence="4 5">
    <name type="scientific">Cichlidogyrus casuarinus</name>
    <dbReference type="NCBI Taxonomy" id="1844966"/>
    <lineage>
        <taxon>Eukaryota</taxon>
        <taxon>Metazoa</taxon>
        <taxon>Spiralia</taxon>
        <taxon>Lophotrochozoa</taxon>
        <taxon>Platyhelminthes</taxon>
        <taxon>Monogenea</taxon>
        <taxon>Monopisthocotylea</taxon>
        <taxon>Dactylogyridea</taxon>
        <taxon>Ancyrocephalidae</taxon>
        <taxon>Cichlidogyrus</taxon>
    </lineage>
</organism>
<dbReference type="InterPro" id="IPR010357">
    <property type="entry name" value="TXNDC17_dom"/>
</dbReference>
<dbReference type="Gene3D" id="3.40.30.10">
    <property type="entry name" value="Glutaredoxin"/>
    <property type="match status" value="1"/>
</dbReference>
<feature type="non-terminal residue" evidence="4">
    <location>
        <position position="84"/>
    </location>
</feature>
<dbReference type="PANTHER" id="PTHR12452">
    <property type="entry name" value="42-9-9 PROTEIN-RELATED"/>
    <property type="match status" value="1"/>
</dbReference>